<proteinExistence type="predicted"/>
<feature type="compositionally biased region" description="Polar residues" evidence="5">
    <location>
        <begin position="1463"/>
        <end position="1478"/>
    </location>
</feature>
<dbReference type="PROSITE" id="PS51192">
    <property type="entry name" value="HELICASE_ATP_BIND_1"/>
    <property type="match status" value="1"/>
</dbReference>
<dbReference type="GO" id="GO:0005634">
    <property type="term" value="C:nucleus"/>
    <property type="evidence" value="ECO:0007669"/>
    <property type="project" value="UniProtKB-SubCell"/>
</dbReference>
<feature type="compositionally biased region" description="Polar residues" evidence="5">
    <location>
        <begin position="840"/>
        <end position="851"/>
    </location>
</feature>
<dbReference type="PANTHER" id="PTHR45629">
    <property type="entry name" value="SNF2/RAD54 FAMILY MEMBER"/>
    <property type="match status" value="1"/>
</dbReference>
<dbReference type="GO" id="GO:0016787">
    <property type="term" value="F:hydrolase activity"/>
    <property type="evidence" value="ECO:0007669"/>
    <property type="project" value="UniProtKB-KW"/>
</dbReference>
<dbReference type="Gene3D" id="3.40.50.300">
    <property type="entry name" value="P-loop containing nucleotide triphosphate hydrolases"/>
    <property type="match status" value="1"/>
</dbReference>
<feature type="region of interest" description="Disordered" evidence="5">
    <location>
        <begin position="1492"/>
        <end position="1534"/>
    </location>
</feature>
<feature type="region of interest" description="Disordered" evidence="5">
    <location>
        <begin position="1417"/>
        <end position="1478"/>
    </location>
</feature>
<feature type="compositionally biased region" description="Polar residues" evidence="5">
    <location>
        <begin position="1517"/>
        <end position="1534"/>
    </location>
</feature>
<organism evidence="8 9">
    <name type="scientific">Perca fluviatilis</name>
    <name type="common">European perch</name>
    <dbReference type="NCBI Taxonomy" id="8168"/>
    <lineage>
        <taxon>Eukaryota</taxon>
        <taxon>Metazoa</taxon>
        <taxon>Chordata</taxon>
        <taxon>Craniata</taxon>
        <taxon>Vertebrata</taxon>
        <taxon>Euteleostomi</taxon>
        <taxon>Actinopterygii</taxon>
        <taxon>Neopterygii</taxon>
        <taxon>Teleostei</taxon>
        <taxon>Neoteleostei</taxon>
        <taxon>Acanthomorphata</taxon>
        <taxon>Eupercaria</taxon>
        <taxon>Perciformes</taxon>
        <taxon>Percoidei</taxon>
        <taxon>Percidae</taxon>
        <taxon>Percinae</taxon>
        <taxon>Perca</taxon>
    </lineage>
</organism>
<evidence type="ECO:0000259" key="6">
    <source>
        <dbReference type="PROSITE" id="PS51192"/>
    </source>
</evidence>
<dbReference type="Proteomes" id="UP000465112">
    <property type="component" value="Chromosome 6"/>
</dbReference>
<dbReference type="InterPro" id="IPR027417">
    <property type="entry name" value="P-loop_NTPase"/>
</dbReference>
<dbReference type="InterPro" id="IPR014001">
    <property type="entry name" value="Helicase_ATP-bd"/>
</dbReference>
<protein>
    <recommendedName>
        <fullName evidence="10">DNA excision repair protein ERCC-6-like 2</fullName>
    </recommendedName>
</protein>
<dbReference type="InterPro" id="IPR000330">
    <property type="entry name" value="SNF2_N"/>
</dbReference>
<dbReference type="GO" id="GO:0005524">
    <property type="term" value="F:ATP binding"/>
    <property type="evidence" value="ECO:0007669"/>
    <property type="project" value="InterPro"/>
</dbReference>
<keyword evidence="3" id="KW-0547">Nucleotide-binding</keyword>
<keyword evidence="3" id="KW-0347">Helicase</keyword>
<name>A0A6A5FGY6_PERFL</name>
<dbReference type="Pfam" id="PF25806">
    <property type="entry name" value="RHH_ERCC6L2"/>
    <property type="match status" value="1"/>
</dbReference>
<keyword evidence="2" id="KW-0378">Hydrolase</keyword>
<evidence type="ECO:0000256" key="5">
    <source>
        <dbReference type="SAM" id="MobiDB-lite"/>
    </source>
</evidence>
<keyword evidence="4" id="KW-0539">Nucleus</keyword>
<evidence type="ECO:0000256" key="3">
    <source>
        <dbReference type="ARBA" id="ARBA00022806"/>
    </source>
</evidence>
<feature type="region of interest" description="Disordered" evidence="5">
    <location>
        <begin position="1133"/>
        <end position="1153"/>
    </location>
</feature>
<evidence type="ECO:0000256" key="1">
    <source>
        <dbReference type="ARBA" id="ARBA00004123"/>
    </source>
</evidence>
<evidence type="ECO:0000256" key="4">
    <source>
        <dbReference type="ARBA" id="ARBA00023242"/>
    </source>
</evidence>
<keyword evidence="9" id="KW-1185">Reference proteome</keyword>
<evidence type="ECO:0008006" key="10">
    <source>
        <dbReference type="Google" id="ProtNLM"/>
    </source>
</evidence>
<keyword evidence="3" id="KW-0067">ATP-binding</keyword>
<sequence length="1623" mass="180827">MMASNSAVEKATWHEGDSCLAPDPRDGTLRETTIKRLTSTSHNNDTTAWVVFTDHNKDAEEEEEEEVEAVPVSKLMRPGLNPFTREKPVFPSSTTDTRLCVPLELSDADGDIVPYTINRYLRDYQREGIRFIYNNYICSRGCILGDDMGLGKTVQVIGFLAAVLHKTGTWEDIENNRPQFLQSQIPSKQSKPNKLFLIVAPLSVLYNWKDELDTWGHFQCVVVHGLKKEEELARIKKGRIEIALTTYETLRLCLDQFNNIDWSAVIVDEAHKIKNPNSQITQAMKDLKCKIRVGLTGTILQNNLEELWCVMDWAIPGCLGSLGHFKNSISDPIEQAQRHSATKRALAIGRKTIRALVRKISKWFLRRTKALIKEQLPKKDDRVVYCSLTDFQQTVYQTVLDTEDVMLMLRSLEKCDCQSGRTRGRCCYDTNSEGAQMKALYFSYLAILRKVANHAALLQCTAGTSKKQEKYVGGICAKVFQKFPDFVQRCKDEAFESLSDPMYSGKMKVLQKLLKHYLQRRDKILIFSLSTKLLDVLESYCMAEGLDYSRLDGTTKSKDRMQIVKEFNSSTRINLCLVSTMAGGLGLNFIGANVVVLFDPTWNPANDLQAIDRAYRIGQCRDVTVLRLISLGTVEEVIYLRQVYKQQLQCSVVGKESARRYFEAVQGHGVHKGELFGIKNLFRLQTQGTCLTRKILEREGRVEAGVMTSSTHTGEENEEETKALSEPRGFPAINGPVPNDEPAKDNRNASKVPRGVLDFSSGSEEDEEEQGPKRKVSKPSAVDGNRGANAATGPGRMSLLQHGFSRLLERVKEKPELAEGDSSPGFESPPEEDAEDQKIESTSSGICKSSNIGNGAACLPKLKTTTWDISSREDGENGDAGRQERVSLLKQSNDALRKRKGLEGWTDKKITVDEESDENSSPDKKKPNKLKTPVPKVRCFESYSDESEDLDIEAKTWPKRDAFKSHGRGRDHGRQRLDHNRKRESASVGRKARSKYTEDIDTFTSSSEDEHTPVKKGRSTGCHFTSPQTERYRVELPKDGQRAATTDRTERQAEMCKAVSFTSLKSQTSPASKEKDGTIDSVLGGVQEVAYTHSNQRVVGGSKAEERISRAAVRDVFERKMYSQLPANHLLGTQESLSSSPPDSQPCPSTVRLEEPSVDHPVTYTNKSVHHTRHTTFIIGETPQAICRQQLEEMAETFKFASVHRFAVEILRGNSTQRLAWLRQYYTSLNHPDLANTVTNNFPQPDSAQTSSSLTITSLTSTVTAAKSHTHTETPQKHVPKAKWKPEDTPKNTEPKTKPETPQINVSVPQKQSRHQEDDVPESQTKHGNPQKNVLSTQKKQKIPQKNVLEPLNDVPSLESEEQEEPVCSARGHKRTKRGSVSSSGAFRAGGGLGLDQASSSGLGSGEAAALLNCTDRYIPSSPDLSHGRSTTLSKPTAQGREQKQKLPSRTSATIQDQRENRQTSSPPEQAASTSSHRSLLTDLIGDTSILDDLLKPKPRGAQQRGAPKTPPARPSVSVSTGFTTPSPSKITLKTDSGLAGLVDSLCSPNSNKSRAHQVVSKGTRKDFWDILNEGNEESINRLTDPAEVQRVCINTNFAARGRSGEEDSKSLWKTNEKFLWKK</sequence>
<dbReference type="CDD" id="cd18005">
    <property type="entry name" value="DEXHc_ERCC6L2"/>
    <property type="match status" value="1"/>
</dbReference>
<dbReference type="CDD" id="cd18793">
    <property type="entry name" value="SF2_C_SNF"/>
    <property type="match status" value="1"/>
</dbReference>
<dbReference type="FunFam" id="3.40.50.10810:FF:000019">
    <property type="entry name" value="DNA excision repair protein ERCC-6-like 2 isoform X1"/>
    <property type="match status" value="1"/>
</dbReference>
<feature type="region of interest" description="Disordered" evidence="5">
    <location>
        <begin position="1262"/>
        <end position="1404"/>
    </location>
</feature>
<dbReference type="InterPro" id="IPR057931">
    <property type="entry name" value="RHH_ERCC6L2"/>
</dbReference>
<dbReference type="InterPro" id="IPR058052">
    <property type="entry name" value="DEXHc_ERCC6L2"/>
</dbReference>
<dbReference type="SUPFAM" id="SSF52540">
    <property type="entry name" value="P-loop containing nucleoside triphosphate hydrolases"/>
    <property type="match status" value="2"/>
</dbReference>
<feature type="region of interest" description="Disordered" evidence="5">
    <location>
        <begin position="1"/>
        <end position="27"/>
    </location>
</feature>
<dbReference type="PROSITE" id="PS51194">
    <property type="entry name" value="HELICASE_CTER"/>
    <property type="match status" value="1"/>
</dbReference>
<feature type="compositionally biased region" description="Basic and acidic residues" evidence="5">
    <location>
        <begin position="1284"/>
        <end position="1299"/>
    </location>
</feature>
<feature type="compositionally biased region" description="Basic and acidic residues" evidence="5">
    <location>
        <begin position="11"/>
        <end position="27"/>
    </location>
</feature>
<gene>
    <name evidence="8" type="ORF">PFLUV_G00071840</name>
</gene>
<feature type="compositionally biased region" description="Polar residues" evidence="5">
    <location>
        <begin position="1446"/>
        <end position="1456"/>
    </location>
</feature>
<evidence type="ECO:0000313" key="8">
    <source>
        <dbReference type="EMBL" id="KAF1389284.1"/>
    </source>
</evidence>
<feature type="compositionally biased region" description="Polar residues" evidence="5">
    <location>
        <begin position="1428"/>
        <end position="1437"/>
    </location>
</feature>
<evidence type="ECO:0000313" key="9">
    <source>
        <dbReference type="Proteomes" id="UP000465112"/>
    </source>
</evidence>
<feature type="region of interest" description="Disordered" evidence="5">
    <location>
        <begin position="961"/>
        <end position="1027"/>
    </location>
</feature>
<dbReference type="Gene3D" id="3.40.50.10810">
    <property type="entry name" value="Tandem AAA-ATPase domain"/>
    <property type="match status" value="1"/>
</dbReference>
<dbReference type="SMART" id="SM00490">
    <property type="entry name" value="HELICc"/>
    <property type="match status" value="1"/>
</dbReference>
<dbReference type="InterPro" id="IPR038718">
    <property type="entry name" value="SNF2-like_sf"/>
</dbReference>
<feature type="domain" description="Helicase C-terminal" evidence="7">
    <location>
        <begin position="509"/>
        <end position="666"/>
    </location>
</feature>
<feature type="compositionally biased region" description="Low complexity" evidence="5">
    <location>
        <begin position="1136"/>
        <end position="1149"/>
    </location>
</feature>
<feature type="region of interest" description="Disordered" evidence="5">
    <location>
        <begin position="912"/>
        <end position="949"/>
    </location>
</feature>
<feature type="compositionally biased region" description="Polar residues" evidence="5">
    <location>
        <begin position="1322"/>
        <end position="1338"/>
    </location>
</feature>
<dbReference type="EMBL" id="VHII01000006">
    <property type="protein sequence ID" value="KAF1389284.1"/>
    <property type="molecule type" value="Genomic_DNA"/>
</dbReference>
<dbReference type="PANTHER" id="PTHR45629:SF7">
    <property type="entry name" value="DNA EXCISION REPAIR PROTEIN ERCC-6-RELATED"/>
    <property type="match status" value="1"/>
</dbReference>
<reference evidence="8 9" key="1">
    <citation type="submission" date="2019-06" db="EMBL/GenBank/DDBJ databases">
        <title>A chromosome-scale genome assembly of the European perch, Perca fluviatilis.</title>
        <authorList>
            <person name="Roques C."/>
            <person name="Zahm M."/>
            <person name="Cabau C."/>
            <person name="Klopp C."/>
            <person name="Bouchez O."/>
            <person name="Donnadieu C."/>
            <person name="Kuhl H."/>
            <person name="Gislard M."/>
            <person name="Guendouz S."/>
            <person name="Journot L."/>
            <person name="Haffray P."/>
            <person name="Bestin A."/>
            <person name="Morvezen R."/>
            <person name="Feron R."/>
            <person name="Wen M."/>
            <person name="Jouanno E."/>
            <person name="Herpin A."/>
            <person name="Schartl M."/>
            <person name="Postlethwait J."/>
            <person name="Schaerlinger B."/>
            <person name="Chardard D."/>
            <person name="Lecocq T."/>
            <person name="Poncet C."/>
            <person name="Jaffrelo L."/>
            <person name="Lampietro C."/>
            <person name="Guiguen Y."/>
        </authorList>
    </citation>
    <scope>NUCLEOTIDE SEQUENCE [LARGE SCALE GENOMIC DNA]</scope>
    <source>
        <tissue evidence="8">Blood</tissue>
    </source>
</reference>
<evidence type="ECO:0000256" key="2">
    <source>
        <dbReference type="ARBA" id="ARBA00022801"/>
    </source>
</evidence>
<dbReference type="InterPro" id="IPR029256">
    <property type="entry name" value="Heliccase-ass-bd"/>
</dbReference>
<feature type="compositionally biased region" description="Basic and acidic residues" evidence="5">
    <location>
        <begin position="961"/>
        <end position="985"/>
    </location>
</feature>
<accession>A0A6A5FGY6</accession>
<evidence type="ECO:0000259" key="7">
    <source>
        <dbReference type="PROSITE" id="PS51194"/>
    </source>
</evidence>
<dbReference type="Pfam" id="PF14773">
    <property type="entry name" value="VIGSSK"/>
    <property type="match status" value="1"/>
</dbReference>
<dbReference type="InterPro" id="IPR050496">
    <property type="entry name" value="SNF2_RAD54_helicase_repair"/>
</dbReference>
<dbReference type="InterPro" id="IPR049730">
    <property type="entry name" value="SNF2/RAD54-like_C"/>
</dbReference>
<dbReference type="InterPro" id="IPR001650">
    <property type="entry name" value="Helicase_C-like"/>
</dbReference>
<feature type="domain" description="Helicase ATP-binding" evidence="6">
    <location>
        <begin position="133"/>
        <end position="317"/>
    </location>
</feature>
<feature type="region of interest" description="Disordered" evidence="5">
    <location>
        <begin position="702"/>
        <end position="797"/>
    </location>
</feature>
<feature type="region of interest" description="Disordered" evidence="5">
    <location>
        <begin position="814"/>
        <end position="851"/>
    </location>
</feature>
<dbReference type="Pfam" id="PF00176">
    <property type="entry name" value="SNF2-rel_dom"/>
    <property type="match status" value="1"/>
</dbReference>
<feature type="compositionally biased region" description="Polar residues" evidence="5">
    <location>
        <begin position="1300"/>
        <end position="1311"/>
    </location>
</feature>
<comment type="subcellular location">
    <subcellularLocation>
        <location evidence="1">Nucleus</location>
    </subcellularLocation>
</comment>
<dbReference type="SMART" id="SM00487">
    <property type="entry name" value="DEXDc"/>
    <property type="match status" value="1"/>
</dbReference>
<comment type="caution">
    <text evidence="8">The sequence shown here is derived from an EMBL/GenBank/DDBJ whole genome shotgun (WGS) entry which is preliminary data.</text>
</comment>
<dbReference type="GO" id="GO:0004386">
    <property type="term" value="F:helicase activity"/>
    <property type="evidence" value="ECO:0007669"/>
    <property type="project" value="UniProtKB-KW"/>
</dbReference>
<dbReference type="OrthoDB" id="448448at2759"/>
<dbReference type="Pfam" id="PF00271">
    <property type="entry name" value="Helicase_C"/>
    <property type="match status" value="1"/>
</dbReference>